<evidence type="ECO:0008006" key="3">
    <source>
        <dbReference type="Google" id="ProtNLM"/>
    </source>
</evidence>
<gene>
    <name evidence="1" type="ORF">H9631_21115</name>
</gene>
<name>A0ABR8VS00_9BACI</name>
<accession>A0ABR8VS00</accession>
<organism evidence="1 2">
    <name type="scientific">Bacillus norwichensis</name>
    <dbReference type="NCBI Taxonomy" id="2762217"/>
    <lineage>
        <taxon>Bacteria</taxon>
        <taxon>Bacillati</taxon>
        <taxon>Bacillota</taxon>
        <taxon>Bacilli</taxon>
        <taxon>Bacillales</taxon>
        <taxon>Bacillaceae</taxon>
        <taxon>Bacillus</taxon>
    </lineage>
</organism>
<evidence type="ECO:0000313" key="1">
    <source>
        <dbReference type="EMBL" id="MBD8007546.1"/>
    </source>
</evidence>
<dbReference type="EMBL" id="JACSPV010000066">
    <property type="protein sequence ID" value="MBD8007546.1"/>
    <property type="molecule type" value="Genomic_DNA"/>
</dbReference>
<protein>
    <recommendedName>
        <fullName evidence="3">CopG family transcriptional regulator</fullName>
    </recommendedName>
</protein>
<sequence length="101" mass="12364">MNHKLRKSQKKMRINSDNLLTKEEIRYLKVLYKNRTRFDKGLEFEYNNLPPRKPEVKPNYILSDETFESFEVFSKKVAETKRITRDDLVEMALRKFMRDFK</sequence>
<comment type="caution">
    <text evidence="1">The sequence shown here is derived from an EMBL/GenBank/DDBJ whole genome shotgun (WGS) entry which is preliminary data.</text>
</comment>
<keyword evidence="2" id="KW-1185">Reference proteome</keyword>
<dbReference type="RefSeq" id="WP_191816269.1">
    <property type="nucleotide sequence ID" value="NZ_JACSPV010000066.1"/>
</dbReference>
<evidence type="ECO:0000313" key="2">
    <source>
        <dbReference type="Proteomes" id="UP000648182"/>
    </source>
</evidence>
<reference evidence="1 2" key="1">
    <citation type="submission" date="2020-08" db="EMBL/GenBank/DDBJ databases">
        <title>A Genomic Blueprint of the Chicken Gut Microbiome.</title>
        <authorList>
            <person name="Gilroy R."/>
            <person name="Ravi A."/>
            <person name="Getino M."/>
            <person name="Pursley I."/>
            <person name="Horton D.L."/>
            <person name="Alikhan N.-F."/>
            <person name="Baker D."/>
            <person name="Gharbi K."/>
            <person name="Hall N."/>
            <person name="Watson M."/>
            <person name="Adriaenssens E.M."/>
            <person name="Foster-Nyarko E."/>
            <person name="Jarju S."/>
            <person name="Secka A."/>
            <person name="Antonio M."/>
            <person name="Oren A."/>
            <person name="Chaudhuri R."/>
            <person name="La Ragione R.M."/>
            <person name="Hildebrand F."/>
            <person name="Pallen M.J."/>
        </authorList>
    </citation>
    <scope>NUCLEOTIDE SEQUENCE [LARGE SCALE GENOMIC DNA]</scope>
    <source>
        <strain evidence="1 2">Sa1BUA2</strain>
    </source>
</reference>
<proteinExistence type="predicted"/>
<dbReference type="Proteomes" id="UP000648182">
    <property type="component" value="Unassembled WGS sequence"/>
</dbReference>